<name>A0A9P6HDW6_9AGAM</name>
<dbReference type="InterPro" id="IPR006134">
    <property type="entry name" value="DNA-dir_DNA_pol_B_multi_dom"/>
</dbReference>
<sequence length="1456" mass="164317">MSDRVKREKKAKLDKLAELKRAREGGGRSWAEEGDVNLYDEVSEEQYKRIVKGRLAKDDFVVDDGIGGYNDNGMDDWDDQDEAVDSDEDGHRSAKSKKKSAKDDKPRGKPKALPPAVTPASITSYRPAKTAEQESDFMSMLLGDMNAIKPAPSNPFRSRKRKPSPPPKHRSNDHRSSSPVDACGGAYSDGFHDEGGASSDDLMSPKKKQRTDPAIRPALDGLTNLDVHSSGPEDTGMDDYDFGDNSLDDLDPSAFDQLDQTKPATSNVKPKVEPTEVDLKKIQKPLHTPAPSENKKVDNLGWMSYYDSLSVAKDEVGSGPSAFSSTTQDKISALEPDGSLQFFWLDYLEHDGKVHFIGKLKDKNSGQWVSCCVTIDNLQRNLYVLPRERRIEIDEDGDEYETDIVPSITDVYQEFDTFRKRAGVKTWKAKFVKRKYAFGERNVPREEAQWLKVVYGFDEPVIDSGSSGKTFACVFGTNTSAFELLVLKRKIMGPCWLRVKKPHAENKGISWCKFEVTVSDPKDINPFPETNPDAPKDMPPLTVMSLSVRTVVNHKENKREVVCATARIWANTRIDDSTPPESLPCSVHTFVRPLDRFPPNFESRAKASSKGFISPVRNEQSLLNCLLVTIQKSDPDVIVGHEFLGVSLDVLLGRMKDLRADHWSRIGRFRRTRMNLGRPGTNLKLLYGRLVCDLASDGAKGMISSTTWSLTEMCKTHLSSERQEIDTDETAGYFDGSVSSPDRLLNFVKHCELDAHYQMAIASRVQILPLTKQLTNLAGNAWNKTLNGGRAERNEYILLHEFHRLKYICPDKTWGKKTIRKIKEHEDDEDGGGKGKAKGGKAKRDKYKGGLVFEPKRGLWDRYVLVMDFNSLYPSIIQEYNIDFTTVSSFEDEEDLAGEGKIPEPPAEGTEQGVLPRLIATLVNRRRQVKSLMKDKTASKQKLLQWDIKQMALKLTANSMYGCLGFEYSRFYARPLAALTTYKGREILTHTRELAESLGLDVVYGDTDSIFVNTNATVLSDALRISHELKKAVNDRYKLLEIDLDGIFERLLLLQKKKYAAVKVNEGSKTTSIEIKGLDMKRREFSTLSKNVSQYVLDQILSGEMTEIVVEKIHEYLRSVGENIRAGRMKLEDFVIFKRLGKNPEDYPDGKSQPHVQVALRMKSKGGNARVGDVISYVFCLGSGGESSKTGQADRARHPDEVRKADTDCQIDYDYYLAQQILPPIERLCERIEGTDRSRLAECLGLDPARFRSYSTAEGEEMNITTLDSQIPESERYNDADPLKIRCRQCKAETEFAPIHDRQKSLLSPPGPICPSCRKALGNASIQVQLERQIREHISKYYLGWTVCDDSMCGNRTRMMSVYGKRCLRSGCTGRVTFEYSDTKLYNQLRYYAYLFDGEAALKCSRGAEHEDEVRALATKHAEFLSTLNRTVKRFLDENARRWVDMQSLFSFMKIS</sequence>
<keyword evidence="10 12" id="KW-0238">DNA-binding</keyword>
<evidence type="ECO:0000256" key="2">
    <source>
        <dbReference type="ARBA" id="ARBA00005755"/>
    </source>
</evidence>
<dbReference type="GO" id="GO:0005658">
    <property type="term" value="C:alpha DNA polymerase:primase complex"/>
    <property type="evidence" value="ECO:0007669"/>
    <property type="project" value="TreeGrafter"/>
</dbReference>
<dbReference type="InterPro" id="IPR036397">
    <property type="entry name" value="RNaseH_sf"/>
</dbReference>
<dbReference type="InterPro" id="IPR023211">
    <property type="entry name" value="DNA_pol_palm_dom_sf"/>
</dbReference>
<organism evidence="18 19">
    <name type="scientific">Thelephora terrestris</name>
    <dbReference type="NCBI Taxonomy" id="56493"/>
    <lineage>
        <taxon>Eukaryota</taxon>
        <taxon>Fungi</taxon>
        <taxon>Dikarya</taxon>
        <taxon>Basidiomycota</taxon>
        <taxon>Agaricomycotina</taxon>
        <taxon>Agaricomycetes</taxon>
        <taxon>Thelephorales</taxon>
        <taxon>Thelephoraceae</taxon>
        <taxon>Thelephora</taxon>
    </lineage>
</organism>
<dbReference type="CDD" id="cd05532">
    <property type="entry name" value="POLBc_alpha"/>
    <property type="match status" value="1"/>
</dbReference>
<dbReference type="FunFam" id="1.10.132.60:FF:000004">
    <property type="entry name" value="DNA polymerase"/>
    <property type="match status" value="1"/>
</dbReference>
<proteinExistence type="inferred from homology"/>
<dbReference type="PROSITE" id="PS00116">
    <property type="entry name" value="DNA_POLYMERASE_B"/>
    <property type="match status" value="1"/>
</dbReference>
<feature type="compositionally biased region" description="Basic residues" evidence="13">
    <location>
        <begin position="157"/>
        <end position="172"/>
    </location>
</feature>
<dbReference type="FunFam" id="3.30.70.2820:FF:000001">
    <property type="entry name" value="DNA polymerase"/>
    <property type="match status" value="1"/>
</dbReference>
<comment type="similarity">
    <text evidence="2 12">Belongs to the DNA polymerase type-B family.</text>
</comment>
<dbReference type="Gene3D" id="1.10.132.60">
    <property type="entry name" value="DNA polymerase family B, C-terminal domain"/>
    <property type="match status" value="1"/>
</dbReference>
<dbReference type="Gene3D" id="1.10.287.690">
    <property type="entry name" value="Helix hairpin bin"/>
    <property type="match status" value="1"/>
</dbReference>
<feature type="region of interest" description="Disordered" evidence="13">
    <location>
        <begin position="61"/>
        <end position="245"/>
    </location>
</feature>
<dbReference type="EC" id="2.7.7.7" evidence="12"/>
<dbReference type="GO" id="GO:0003688">
    <property type="term" value="F:DNA replication origin binding"/>
    <property type="evidence" value="ECO:0007669"/>
    <property type="project" value="TreeGrafter"/>
</dbReference>
<dbReference type="InterPro" id="IPR043502">
    <property type="entry name" value="DNA/RNA_pol_sf"/>
</dbReference>
<dbReference type="InterPro" id="IPR012337">
    <property type="entry name" value="RNaseH-like_sf"/>
</dbReference>
<dbReference type="GO" id="GO:0000166">
    <property type="term" value="F:nucleotide binding"/>
    <property type="evidence" value="ECO:0007669"/>
    <property type="project" value="InterPro"/>
</dbReference>
<comment type="catalytic activity">
    <reaction evidence="12">
        <text>DNA(n) + a 2'-deoxyribonucleoside 5'-triphosphate = DNA(n+1) + diphosphate</text>
        <dbReference type="Rhea" id="RHEA:22508"/>
        <dbReference type="Rhea" id="RHEA-COMP:17339"/>
        <dbReference type="Rhea" id="RHEA-COMP:17340"/>
        <dbReference type="ChEBI" id="CHEBI:33019"/>
        <dbReference type="ChEBI" id="CHEBI:61560"/>
        <dbReference type="ChEBI" id="CHEBI:173112"/>
        <dbReference type="EC" id="2.7.7.7"/>
    </reaction>
</comment>
<dbReference type="InterPro" id="IPR045846">
    <property type="entry name" value="POLBc_alpha"/>
</dbReference>
<dbReference type="Gene3D" id="2.40.50.730">
    <property type="match status" value="1"/>
</dbReference>
<gene>
    <name evidence="18" type="ORF">BJ322DRAFT_812762</name>
</gene>
<dbReference type="GO" id="GO:0006273">
    <property type="term" value="P:lagging strand elongation"/>
    <property type="evidence" value="ECO:0007669"/>
    <property type="project" value="TreeGrafter"/>
</dbReference>
<dbReference type="InterPro" id="IPR024647">
    <property type="entry name" value="DNA_pol_a_cat_su_N"/>
</dbReference>
<keyword evidence="6" id="KW-0479">Metal-binding</keyword>
<evidence type="ECO:0000313" key="19">
    <source>
        <dbReference type="Proteomes" id="UP000736335"/>
    </source>
</evidence>
<evidence type="ECO:0000256" key="10">
    <source>
        <dbReference type="ARBA" id="ARBA00023125"/>
    </source>
</evidence>
<reference evidence="18" key="2">
    <citation type="submission" date="2020-11" db="EMBL/GenBank/DDBJ databases">
        <authorList>
            <consortium name="DOE Joint Genome Institute"/>
            <person name="Kuo A."/>
            <person name="Miyauchi S."/>
            <person name="Kiss E."/>
            <person name="Drula E."/>
            <person name="Kohler A."/>
            <person name="Sanchez-Garcia M."/>
            <person name="Andreopoulos B."/>
            <person name="Barry K.W."/>
            <person name="Bonito G."/>
            <person name="Buee M."/>
            <person name="Carver A."/>
            <person name="Chen C."/>
            <person name="Cichocki N."/>
            <person name="Clum A."/>
            <person name="Culley D."/>
            <person name="Crous P.W."/>
            <person name="Fauchery L."/>
            <person name="Girlanda M."/>
            <person name="Hayes R."/>
            <person name="Keri Z."/>
            <person name="Labutti K."/>
            <person name="Lipzen A."/>
            <person name="Lombard V."/>
            <person name="Magnuson J."/>
            <person name="Maillard F."/>
            <person name="Morin E."/>
            <person name="Murat C."/>
            <person name="Nolan M."/>
            <person name="Ohm R."/>
            <person name="Pangilinan J."/>
            <person name="Pereira M."/>
            <person name="Perotto S."/>
            <person name="Peter M."/>
            <person name="Riley R."/>
            <person name="Sitrit Y."/>
            <person name="Stielow B."/>
            <person name="Szollosi G."/>
            <person name="Zifcakova L."/>
            <person name="Stursova M."/>
            <person name="Spatafora J.W."/>
            <person name="Tedersoo L."/>
            <person name="Vaario L.-M."/>
            <person name="Yamada A."/>
            <person name="Yan M."/>
            <person name="Wang P."/>
            <person name="Xu J."/>
            <person name="Bruns T."/>
            <person name="Baldrian P."/>
            <person name="Vilgalys R."/>
            <person name="Henrissat B."/>
            <person name="Grigoriev I.V."/>
            <person name="Hibbett D."/>
            <person name="Nagy L.G."/>
            <person name="Martin F.M."/>
        </authorList>
    </citation>
    <scope>NUCLEOTIDE SEQUENCE</scope>
    <source>
        <strain evidence="18">UH-Tt-Lm1</strain>
    </source>
</reference>
<dbReference type="GO" id="GO:0008270">
    <property type="term" value="F:zinc ion binding"/>
    <property type="evidence" value="ECO:0007669"/>
    <property type="project" value="UniProtKB-KW"/>
</dbReference>
<evidence type="ECO:0000256" key="9">
    <source>
        <dbReference type="ARBA" id="ARBA00022932"/>
    </source>
</evidence>
<dbReference type="Proteomes" id="UP000736335">
    <property type="component" value="Unassembled WGS sequence"/>
</dbReference>
<evidence type="ECO:0000256" key="5">
    <source>
        <dbReference type="ARBA" id="ARBA00022705"/>
    </source>
</evidence>
<dbReference type="Gene3D" id="3.30.70.2820">
    <property type="match status" value="1"/>
</dbReference>
<feature type="domain" description="DNA-directed DNA polymerase family B exonuclease" evidence="15">
    <location>
        <begin position="474"/>
        <end position="712"/>
    </location>
</feature>
<evidence type="ECO:0000259" key="16">
    <source>
        <dbReference type="Pfam" id="PF08996"/>
    </source>
</evidence>
<dbReference type="FunFam" id="1.10.287.690:FF:000003">
    <property type="entry name" value="DNA polymerase"/>
    <property type="match status" value="1"/>
</dbReference>
<evidence type="ECO:0000259" key="15">
    <source>
        <dbReference type="Pfam" id="PF03104"/>
    </source>
</evidence>
<dbReference type="CDD" id="cd05776">
    <property type="entry name" value="DNA_polB_alpha_exo"/>
    <property type="match status" value="1"/>
</dbReference>
<dbReference type="GO" id="GO:0006272">
    <property type="term" value="P:leading strand elongation"/>
    <property type="evidence" value="ECO:0007669"/>
    <property type="project" value="TreeGrafter"/>
</dbReference>
<dbReference type="InterPro" id="IPR006172">
    <property type="entry name" value="DNA-dir_DNA_pol_B"/>
</dbReference>
<evidence type="ECO:0000256" key="1">
    <source>
        <dbReference type="ARBA" id="ARBA00004123"/>
    </source>
</evidence>
<dbReference type="Pfam" id="PF08996">
    <property type="entry name" value="zf-DNA_Pol"/>
    <property type="match status" value="1"/>
</dbReference>
<feature type="domain" description="Zinc finger DNA-directed DNA polymerase family B alpha" evidence="16">
    <location>
        <begin position="1269"/>
        <end position="1450"/>
    </location>
</feature>
<dbReference type="EMBL" id="WIUZ02000007">
    <property type="protein sequence ID" value="KAF9785160.1"/>
    <property type="molecule type" value="Genomic_DNA"/>
</dbReference>
<dbReference type="PANTHER" id="PTHR45861">
    <property type="entry name" value="DNA POLYMERASE ALPHA CATALYTIC SUBUNIT"/>
    <property type="match status" value="1"/>
</dbReference>
<dbReference type="SMART" id="SM00486">
    <property type="entry name" value="POLBc"/>
    <property type="match status" value="1"/>
</dbReference>
<keyword evidence="7" id="KW-0863">Zinc-finger</keyword>
<feature type="region of interest" description="Disordered" evidence="13">
    <location>
        <begin position="824"/>
        <end position="843"/>
    </location>
</feature>
<dbReference type="Gene3D" id="3.90.1600.10">
    <property type="entry name" value="Palm domain of DNA polymerase"/>
    <property type="match status" value="1"/>
</dbReference>
<evidence type="ECO:0000259" key="17">
    <source>
        <dbReference type="Pfam" id="PF12254"/>
    </source>
</evidence>
<evidence type="ECO:0000256" key="12">
    <source>
        <dbReference type="RuleBase" id="RU000442"/>
    </source>
</evidence>
<accession>A0A9P6HDW6</accession>
<feature type="domain" description="DNA polymerase alpha catalytic subunit N-terminal" evidence="17">
    <location>
        <begin position="16"/>
        <end position="78"/>
    </location>
</feature>
<dbReference type="GO" id="GO:1902975">
    <property type="term" value="P:mitotic DNA replication initiation"/>
    <property type="evidence" value="ECO:0007669"/>
    <property type="project" value="InterPro"/>
</dbReference>
<dbReference type="GO" id="GO:0006281">
    <property type="term" value="P:DNA repair"/>
    <property type="evidence" value="ECO:0007669"/>
    <property type="project" value="UniProtKB-ARBA"/>
</dbReference>
<evidence type="ECO:0000256" key="7">
    <source>
        <dbReference type="ARBA" id="ARBA00022771"/>
    </source>
</evidence>
<dbReference type="Gene3D" id="1.10.3200.20">
    <property type="entry name" value="DNA Polymerase alpha, zinc finger"/>
    <property type="match status" value="1"/>
</dbReference>
<evidence type="ECO:0000256" key="6">
    <source>
        <dbReference type="ARBA" id="ARBA00022723"/>
    </source>
</evidence>
<keyword evidence="19" id="KW-1185">Reference proteome</keyword>
<keyword evidence="9 12" id="KW-0239">DNA-directed DNA polymerase</keyword>
<dbReference type="GO" id="GO:0003682">
    <property type="term" value="F:chromatin binding"/>
    <property type="evidence" value="ECO:0007669"/>
    <property type="project" value="TreeGrafter"/>
</dbReference>
<dbReference type="InterPro" id="IPR038256">
    <property type="entry name" value="Pol_alpha_znc_sf"/>
</dbReference>
<dbReference type="OrthoDB" id="6755010at2759"/>
<dbReference type="InterPro" id="IPR015088">
    <property type="entry name" value="Znf_DNA-dir_DNA_pol_B_alpha"/>
</dbReference>
<evidence type="ECO:0000256" key="13">
    <source>
        <dbReference type="SAM" id="MobiDB-lite"/>
    </source>
</evidence>
<dbReference type="Gene3D" id="3.30.420.10">
    <property type="entry name" value="Ribonuclease H-like superfamily/Ribonuclease H"/>
    <property type="match status" value="1"/>
</dbReference>
<dbReference type="Gene3D" id="6.10.10.100">
    <property type="match status" value="1"/>
</dbReference>
<comment type="caution">
    <text evidence="18">The sequence shown here is derived from an EMBL/GenBank/DDBJ whole genome shotgun (WGS) entry which is preliminary data.</text>
</comment>
<protein>
    <recommendedName>
        <fullName evidence="12">DNA polymerase</fullName>
        <ecNumber evidence="12">2.7.7.7</ecNumber>
    </recommendedName>
</protein>
<feature type="compositionally biased region" description="Acidic residues" evidence="13">
    <location>
        <begin position="235"/>
        <end position="245"/>
    </location>
</feature>
<reference evidence="18" key="1">
    <citation type="journal article" date="2020" name="Nat. Commun.">
        <title>Large-scale genome sequencing of mycorrhizal fungi provides insights into the early evolution of symbiotic traits.</title>
        <authorList>
            <person name="Miyauchi S."/>
            <person name="Kiss E."/>
            <person name="Kuo A."/>
            <person name="Drula E."/>
            <person name="Kohler A."/>
            <person name="Sanchez-Garcia M."/>
            <person name="Morin E."/>
            <person name="Andreopoulos B."/>
            <person name="Barry K.W."/>
            <person name="Bonito G."/>
            <person name="Buee M."/>
            <person name="Carver A."/>
            <person name="Chen C."/>
            <person name="Cichocki N."/>
            <person name="Clum A."/>
            <person name="Culley D."/>
            <person name="Crous P.W."/>
            <person name="Fauchery L."/>
            <person name="Girlanda M."/>
            <person name="Hayes R.D."/>
            <person name="Keri Z."/>
            <person name="LaButti K."/>
            <person name="Lipzen A."/>
            <person name="Lombard V."/>
            <person name="Magnuson J."/>
            <person name="Maillard F."/>
            <person name="Murat C."/>
            <person name="Nolan M."/>
            <person name="Ohm R.A."/>
            <person name="Pangilinan J."/>
            <person name="Pereira M.F."/>
            <person name="Perotto S."/>
            <person name="Peter M."/>
            <person name="Pfister S."/>
            <person name="Riley R."/>
            <person name="Sitrit Y."/>
            <person name="Stielow J.B."/>
            <person name="Szollosi G."/>
            <person name="Zifcakova L."/>
            <person name="Stursova M."/>
            <person name="Spatafora J.W."/>
            <person name="Tedersoo L."/>
            <person name="Vaario L.M."/>
            <person name="Yamada A."/>
            <person name="Yan M."/>
            <person name="Wang P."/>
            <person name="Xu J."/>
            <person name="Bruns T."/>
            <person name="Baldrian P."/>
            <person name="Vilgalys R."/>
            <person name="Dunand C."/>
            <person name="Henrissat B."/>
            <person name="Grigoriev I.V."/>
            <person name="Hibbett D."/>
            <person name="Nagy L.G."/>
            <person name="Martin F.M."/>
        </authorList>
    </citation>
    <scope>NUCLEOTIDE SEQUENCE</scope>
    <source>
        <strain evidence="18">UH-Tt-Lm1</strain>
    </source>
</reference>
<keyword evidence="11" id="KW-0539">Nucleus</keyword>
<keyword evidence="5 12" id="KW-0235">DNA replication</keyword>
<evidence type="ECO:0000256" key="11">
    <source>
        <dbReference type="ARBA" id="ARBA00023242"/>
    </source>
</evidence>
<feature type="compositionally biased region" description="Acidic residues" evidence="13">
    <location>
        <begin position="73"/>
        <end position="88"/>
    </location>
</feature>
<dbReference type="InterPro" id="IPR006133">
    <property type="entry name" value="DNA-dir_DNA_pol_B_exonuc"/>
</dbReference>
<dbReference type="SUPFAM" id="SSF56672">
    <property type="entry name" value="DNA/RNA polymerases"/>
    <property type="match status" value="1"/>
</dbReference>
<comment type="subcellular location">
    <subcellularLocation>
        <location evidence="1">Nucleus</location>
    </subcellularLocation>
</comment>
<keyword evidence="3 12" id="KW-0808">Transferase</keyword>
<evidence type="ECO:0000256" key="8">
    <source>
        <dbReference type="ARBA" id="ARBA00022833"/>
    </source>
</evidence>
<dbReference type="GO" id="GO:0003697">
    <property type="term" value="F:single-stranded DNA binding"/>
    <property type="evidence" value="ECO:0007669"/>
    <property type="project" value="TreeGrafter"/>
</dbReference>
<evidence type="ECO:0000256" key="3">
    <source>
        <dbReference type="ARBA" id="ARBA00022679"/>
    </source>
</evidence>
<dbReference type="InterPro" id="IPR042087">
    <property type="entry name" value="DNA_pol_B_thumb"/>
</dbReference>
<dbReference type="InterPro" id="IPR017964">
    <property type="entry name" value="DNA-dir_DNA_pol_B_CS"/>
</dbReference>
<dbReference type="NCBIfam" id="TIGR00592">
    <property type="entry name" value="pol2"/>
    <property type="match status" value="1"/>
</dbReference>
<evidence type="ECO:0000259" key="14">
    <source>
        <dbReference type="Pfam" id="PF00136"/>
    </source>
</evidence>
<keyword evidence="8" id="KW-0862">Zinc</keyword>
<evidence type="ECO:0000313" key="18">
    <source>
        <dbReference type="EMBL" id="KAF9785160.1"/>
    </source>
</evidence>
<evidence type="ECO:0000256" key="4">
    <source>
        <dbReference type="ARBA" id="ARBA00022695"/>
    </source>
</evidence>
<dbReference type="Pfam" id="PF00136">
    <property type="entry name" value="DNA_pol_B"/>
    <property type="match status" value="1"/>
</dbReference>
<keyword evidence="4 12" id="KW-0548">Nucleotidyltransferase</keyword>
<dbReference type="Pfam" id="PF12254">
    <property type="entry name" value="DNA_pol_alpha_N"/>
    <property type="match status" value="1"/>
</dbReference>
<dbReference type="PRINTS" id="PR00106">
    <property type="entry name" value="DNAPOLB"/>
</dbReference>
<dbReference type="Pfam" id="PF03104">
    <property type="entry name" value="DNA_pol_B_exo1"/>
    <property type="match status" value="1"/>
</dbReference>
<dbReference type="SUPFAM" id="SSF53098">
    <property type="entry name" value="Ribonuclease H-like"/>
    <property type="match status" value="1"/>
</dbReference>
<dbReference type="PANTHER" id="PTHR45861:SF1">
    <property type="entry name" value="DNA POLYMERASE ALPHA CATALYTIC SUBUNIT"/>
    <property type="match status" value="1"/>
</dbReference>
<dbReference type="FunFam" id="3.30.420.10:FF:000036">
    <property type="entry name" value="DNA polymerase"/>
    <property type="match status" value="1"/>
</dbReference>
<dbReference type="GO" id="GO:0003887">
    <property type="term" value="F:DNA-directed DNA polymerase activity"/>
    <property type="evidence" value="ECO:0007669"/>
    <property type="project" value="UniProtKB-KW"/>
</dbReference>
<feature type="domain" description="DNA-directed DNA polymerase family B multifunctional" evidence="14">
    <location>
        <begin position="781"/>
        <end position="1232"/>
    </location>
</feature>